<dbReference type="PANTHER" id="PTHR24221">
    <property type="entry name" value="ATP-BINDING CASSETTE SUB-FAMILY B"/>
    <property type="match status" value="1"/>
</dbReference>
<name>A0A1E5LD85_9BACI</name>
<dbReference type="Gene3D" id="3.40.50.300">
    <property type="entry name" value="P-loop containing nucleotide triphosphate hydrolases"/>
    <property type="match status" value="1"/>
</dbReference>
<dbReference type="InterPro" id="IPR027417">
    <property type="entry name" value="P-loop_NTPase"/>
</dbReference>
<evidence type="ECO:0000256" key="2">
    <source>
        <dbReference type="ARBA" id="ARBA00022692"/>
    </source>
</evidence>
<reference evidence="8 9" key="1">
    <citation type="submission" date="2016-08" db="EMBL/GenBank/DDBJ databases">
        <title>Genome of Bacillus solimangrovi GH2-4.</title>
        <authorList>
            <person name="Lim S."/>
            <person name="Kim B.-C."/>
        </authorList>
    </citation>
    <scope>NUCLEOTIDE SEQUENCE [LARGE SCALE GENOMIC DNA]</scope>
    <source>
        <strain evidence="8 9">GH2-4</strain>
    </source>
</reference>
<keyword evidence="9" id="KW-1185">Reference proteome</keyword>
<dbReference type="EMBL" id="MJEH01000036">
    <property type="protein sequence ID" value="OEH92057.1"/>
    <property type="molecule type" value="Genomic_DNA"/>
</dbReference>
<dbReference type="GO" id="GO:0034040">
    <property type="term" value="F:ATPase-coupled lipid transmembrane transporter activity"/>
    <property type="evidence" value="ECO:0007669"/>
    <property type="project" value="TreeGrafter"/>
</dbReference>
<dbReference type="InterPro" id="IPR036640">
    <property type="entry name" value="ABC1_TM_sf"/>
</dbReference>
<dbReference type="PANTHER" id="PTHR24221:SF524">
    <property type="entry name" value="MULTIDRUG RESISTANCE ABC TRANSPORTER ATP-BINDING_PERMEASE PROTEIN BMRA"/>
    <property type="match status" value="1"/>
</dbReference>
<dbReference type="Pfam" id="PF13408">
    <property type="entry name" value="Zn_ribbon_recom"/>
    <property type="match status" value="1"/>
</dbReference>
<protein>
    <recommendedName>
        <fullName evidence="7">ABC transmembrane type-1 domain-containing protein</fullName>
    </recommendedName>
</protein>
<keyword evidence="4 6" id="KW-0472">Membrane</keyword>
<dbReference type="InterPro" id="IPR011527">
    <property type="entry name" value="ABC1_TM_dom"/>
</dbReference>
<dbReference type="InterPro" id="IPR039421">
    <property type="entry name" value="Type_1_exporter"/>
</dbReference>
<evidence type="ECO:0000256" key="5">
    <source>
        <dbReference type="SAM" id="Coils"/>
    </source>
</evidence>
<evidence type="ECO:0000256" key="1">
    <source>
        <dbReference type="ARBA" id="ARBA00004651"/>
    </source>
</evidence>
<dbReference type="InterPro" id="IPR025827">
    <property type="entry name" value="Zn_ribbon_recom_dom"/>
</dbReference>
<feature type="transmembrane region" description="Helical" evidence="6">
    <location>
        <begin position="247"/>
        <end position="270"/>
    </location>
</feature>
<feature type="domain" description="ABC transmembrane type-1" evidence="7">
    <location>
        <begin position="237"/>
        <end position="308"/>
    </location>
</feature>
<keyword evidence="3 6" id="KW-1133">Transmembrane helix</keyword>
<dbReference type="CDD" id="cd03228">
    <property type="entry name" value="ABCC_MRP_Like"/>
    <property type="match status" value="1"/>
</dbReference>
<evidence type="ECO:0000256" key="3">
    <source>
        <dbReference type="ARBA" id="ARBA00022989"/>
    </source>
</evidence>
<dbReference type="SUPFAM" id="SSF52540">
    <property type="entry name" value="P-loop containing nucleoside triphosphate hydrolases"/>
    <property type="match status" value="1"/>
</dbReference>
<dbReference type="STRING" id="1305675.BFG57_16930"/>
<evidence type="ECO:0000313" key="8">
    <source>
        <dbReference type="EMBL" id="OEH92057.1"/>
    </source>
</evidence>
<accession>A0A1E5LD85</accession>
<dbReference type="GO" id="GO:0005886">
    <property type="term" value="C:plasma membrane"/>
    <property type="evidence" value="ECO:0007669"/>
    <property type="project" value="UniProtKB-SubCell"/>
</dbReference>
<feature type="transmembrane region" description="Helical" evidence="6">
    <location>
        <begin position="282"/>
        <end position="303"/>
    </location>
</feature>
<comment type="subcellular location">
    <subcellularLocation>
        <location evidence="1">Cell membrane</location>
        <topology evidence="1">Multi-pass membrane protein</topology>
    </subcellularLocation>
</comment>
<dbReference type="AlphaFoldDB" id="A0A1E5LD85"/>
<dbReference type="SUPFAM" id="SSF90123">
    <property type="entry name" value="ABC transporter transmembrane region"/>
    <property type="match status" value="1"/>
</dbReference>
<keyword evidence="5" id="KW-0175">Coiled coil</keyword>
<organism evidence="8 9">
    <name type="scientific">Bacillus solimangrovi</name>
    <dbReference type="NCBI Taxonomy" id="1305675"/>
    <lineage>
        <taxon>Bacteria</taxon>
        <taxon>Bacillati</taxon>
        <taxon>Bacillota</taxon>
        <taxon>Bacilli</taxon>
        <taxon>Bacillales</taxon>
        <taxon>Bacillaceae</taxon>
        <taxon>Bacillus</taxon>
    </lineage>
</organism>
<dbReference type="GO" id="GO:0140359">
    <property type="term" value="F:ABC-type transporter activity"/>
    <property type="evidence" value="ECO:0007669"/>
    <property type="project" value="InterPro"/>
</dbReference>
<keyword evidence="2 6" id="KW-0812">Transmembrane</keyword>
<proteinExistence type="predicted"/>
<gene>
    <name evidence="8" type="ORF">BFG57_16930</name>
</gene>
<dbReference type="Pfam" id="PF00005">
    <property type="entry name" value="ABC_tran"/>
    <property type="match status" value="1"/>
</dbReference>
<dbReference type="GO" id="GO:0005524">
    <property type="term" value="F:ATP binding"/>
    <property type="evidence" value="ECO:0007669"/>
    <property type="project" value="InterPro"/>
</dbReference>
<evidence type="ECO:0000313" key="9">
    <source>
        <dbReference type="Proteomes" id="UP000095209"/>
    </source>
</evidence>
<comment type="caution">
    <text evidence="8">The sequence shown here is derived from an EMBL/GenBank/DDBJ whole genome shotgun (WGS) entry which is preliminary data.</text>
</comment>
<sequence length="464" mass="54003">MVPSITTYTRKDGSKRKHRYYVCSNFHNKGYSACKANSIKAYDAEDTVINHLTEFLNDSACFNHTIENINKDTIHQNVKLKEQLENIEIELKEANALQEKYIEAFEQNLFPVSILQERLQKLAKSKNDLAQKKNELSVQLSSSDTKIIPPDVVRHLLEKYVQTFQQATREKKKQLFQLLLNKITIKQSDGRSRIVDKIELDFDFSEVNLSKTFTLIHILNLESDYSRKNPLQILIQKTIYHLISRFFFLYLWYGLLSFIILIVIVGIGAWRVSSGIITIGELAAFIIYLIQVVSPFFAMNMFVTNYQEARGSIKRVMEVLNEKDELEMNKSLKKDSFKHYDHDVCRLDFRNVSFSYDEHKKILDDISFSLETGKMIALVGPSGSGKSTIFNLLERFYHPENGDMTLNHQSYRTINISNWRKMFSFVPQDFPLLYGTIKDNLTYGLQRNISDERINRSNKKSKCS</sequence>
<dbReference type="Gene3D" id="1.20.1560.10">
    <property type="entry name" value="ABC transporter type 1, transmembrane domain"/>
    <property type="match status" value="1"/>
</dbReference>
<dbReference type="RefSeq" id="WP_069717909.1">
    <property type="nucleotide sequence ID" value="NZ_MJEH01000036.1"/>
</dbReference>
<dbReference type="Proteomes" id="UP000095209">
    <property type="component" value="Unassembled WGS sequence"/>
</dbReference>
<feature type="coiled-coil region" evidence="5">
    <location>
        <begin position="70"/>
        <end position="139"/>
    </location>
</feature>
<evidence type="ECO:0000256" key="4">
    <source>
        <dbReference type="ARBA" id="ARBA00023136"/>
    </source>
</evidence>
<dbReference type="GO" id="GO:0016887">
    <property type="term" value="F:ATP hydrolysis activity"/>
    <property type="evidence" value="ECO:0007669"/>
    <property type="project" value="InterPro"/>
</dbReference>
<evidence type="ECO:0000259" key="7">
    <source>
        <dbReference type="PROSITE" id="PS50929"/>
    </source>
</evidence>
<evidence type="ECO:0000256" key="6">
    <source>
        <dbReference type="SAM" id="Phobius"/>
    </source>
</evidence>
<dbReference type="PROSITE" id="PS50929">
    <property type="entry name" value="ABC_TM1F"/>
    <property type="match status" value="1"/>
</dbReference>
<dbReference type="InterPro" id="IPR003439">
    <property type="entry name" value="ABC_transporter-like_ATP-bd"/>
</dbReference>